<gene>
    <name evidence="5" type="ORF">ACHAXA_000469</name>
</gene>
<dbReference type="Pfam" id="PF00459">
    <property type="entry name" value="Inositol_P"/>
    <property type="match status" value="1"/>
</dbReference>
<comment type="caution">
    <text evidence="5">The sequence shown here is derived from an EMBL/GenBank/DDBJ whole genome shotgun (WGS) entry which is preliminary data.</text>
</comment>
<evidence type="ECO:0000256" key="1">
    <source>
        <dbReference type="ARBA" id="ARBA00009759"/>
    </source>
</evidence>
<organism evidence="5 6">
    <name type="scientific">Cyclostephanos tholiformis</name>
    <dbReference type="NCBI Taxonomy" id="382380"/>
    <lineage>
        <taxon>Eukaryota</taxon>
        <taxon>Sar</taxon>
        <taxon>Stramenopiles</taxon>
        <taxon>Ochrophyta</taxon>
        <taxon>Bacillariophyta</taxon>
        <taxon>Coscinodiscophyceae</taxon>
        <taxon>Thalassiosirophycidae</taxon>
        <taxon>Stephanodiscales</taxon>
        <taxon>Stephanodiscaceae</taxon>
        <taxon>Cyclostephanos</taxon>
    </lineage>
</organism>
<feature type="binding site" evidence="4">
    <location>
        <position position="145"/>
    </location>
    <ligand>
        <name>Mg(2+)</name>
        <dbReference type="ChEBI" id="CHEBI:18420"/>
        <label>1</label>
        <note>catalytic</note>
    </ligand>
</feature>
<dbReference type="Gene3D" id="3.40.190.80">
    <property type="match status" value="1"/>
</dbReference>
<comment type="cofactor">
    <cofactor evidence="4">
        <name>Mg(2+)</name>
        <dbReference type="ChEBI" id="CHEBI:18420"/>
    </cofactor>
</comment>
<dbReference type="Proteomes" id="UP001530377">
    <property type="component" value="Unassembled WGS sequence"/>
</dbReference>
<feature type="binding site" evidence="4">
    <location>
        <position position="107"/>
    </location>
    <ligand>
        <name>Mg(2+)</name>
        <dbReference type="ChEBI" id="CHEBI:18420"/>
        <label>1</label>
        <note>catalytic</note>
    </ligand>
</feature>
<protein>
    <recommendedName>
        <fullName evidence="7">Inositol-phosphate phosphatase</fullName>
    </recommendedName>
</protein>
<keyword evidence="3 4" id="KW-0460">Magnesium</keyword>
<keyword evidence="2 4" id="KW-0479">Metal-binding</keyword>
<sequence>AFEDDSQTSRAPISQSTYYLLSNNTYYQESTMSSSPYHAELELAKSAALKAGEIIRKYSGNSGRSNNSAVVCVKSGVDLVTEADTHVERVVTQIIKAAFPEDDIVGEEDQVEFPKGRQDDPFPTGRICKLLIDSAYNFISIYPVDPIDGTTNFVHNYPFVAISIGFIVSTRQQREVELEHFSMVNQQELIVTPPTSVEDCLLVNNIGHCRRDDFIDESTDRVNKWLRANLRGYRSSGSAAQNLAHVASGQVSCYYEHGYGGPWDVCAGIVLVKEAGGVVWDARDGTDLQMRFGKGSVCAGGKRVVEDVLRVAGKPTTTFSKG</sequence>
<dbReference type="PANTHER" id="PTHR20854">
    <property type="entry name" value="INOSITOL MONOPHOSPHATASE"/>
    <property type="match status" value="1"/>
</dbReference>
<dbReference type="EMBL" id="JALLPB020000264">
    <property type="protein sequence ID" value="KAL3811390.1"/>
    <property type="molecule type" value="Genomic_DNA"/>
</dbReference>
<dbReference type="Gene3D" id="3.30.540.10">
    <property type="entry name" value="Fructose-1,6-Bisphosphatase, subunit A, domain 1"/>
    <property type="match status" value="1"/>
</dbReference>
<evidence type="ECO:0000256" key="3">
    <source>
        <dbReference type="ARBA" id="ARBA00022842"/>
    </source>
</evidence>
<dbReference type="SUPFAM" id="SSF56655">
    <property type="entry name" value="Carbohydrate phosphatase"/>
    <property type="match status" value="1"/>
</dbReference>
<dbReference type="GO" id="GO:0046872">
    <property type="term" value="F:metal ion binding"/>
    <property type="evidence" value="ECO:0007669"/>
    <property type="project" value="UniProtKB-KW"/>
</dbReference>
<feature type="binding site" evidence="4">
    <location>
        <position position="147"/>
    </location>
    <ligand>
        <name>Mg(2+)</name>
        <dbReference type="ChEBI" id="CHEBI:18420"/>
        <label>1</label>
        <note>catalytic</note>
    </ligand>
</feature>
<accession>A0ABD3REE8</accession>
<dbReference type="PROSITE" id="PS00630">
    <property type="entry name" value="IMP_2"/>
    <property type="match status" value="1"/>
</dbReference>
<evidence type="ECO:0000256" key="2">
    <source>
        <dbReference type="ARBA" id="ARBA00022723"/>
    </source>
</evidence>
<evidence type="ECO:0000256" key="4">
    <source>
        <dbReference type="PIRSR" id="PIRSR600760-2"/>
    </source>
</evidence>
<evidence type="ECO:0000313" key="6">
    <source>
        <dbReference type="Proteomes" id="UP001530377"/>
    </source>
</evidence>
<feature type="binding site" evidence="4">
    <location>
        <position position="148"/>
    </location>
    <ligand>
        <name>Mg(2+)</name>
        <dbReference type="ChEBI" id="CHEBI:18420"/>
        <label>1</label>
        <note>catalytic</note>
    </ligand>
</feature>
<dbReference type="PRINTS" id="PR00377">
    <property type="entry name" value="IMPHPHTASES"/>
</dbReference>
<proteinExistence type="inferred from homology"/>
<reference evidence="5 6" key="1">
    <citation type="submission" date="2024-10" db="EMBL/GenBank/DDBJ databases">
        <title>Updated reference genomes for cyclostephanoid diatoms.</title>
        <authorList>
            <person name="Roberts W.R."/>
            <person name="Alverson A.J."/>
        </authorList>
    </citation>
    <scope>NUCLEOTIDE SEQUENCE [LARGE SCALE GENOMIC DNA]</scope>
    <source>
        <strain evidence="5 6">AJA228-03</strain>
    </source>
</reference>
<keyword evidence="6" id="KW-1185">Reference proteome</keyword>
<dbReference type="PANTHER" id="PTHR20854:SF4">
    <property type="entry name" value="INOSITOL-1-MONOPHOSPHATASE-RELATED"/>
    <property type="match status" value="1"/>
</dbReference>
<feature type="binding site" evidence="4">
    <location>
        <position position="264"/>
    </location>
    <ligand>
        <name>Mg(2+)</name>
        <dbReference type="ChEBI" id="CHEBI:18420"/>
        <label>1</label>
        <note>catalytic</note>
    </ligand>
</feature>
<evidence type="ECO:0000313" key="5">
    <source>
        <dbReference type="EMBL" id="KAL3811390.1"/>
    </source>
</evidence>
<dbReference type="InterPro" id="IPR000760">
    <property type="entry name" value="Inositol_monophosphatase-like"/>
</dbReference>
<dbReference type="AlphaFoldDB" id="A0ABD3REE8"/>
<dbReference type="InterPro" id="IPR020550">
    <property type="entry name" value="Inositol_monophosphatase_CS"/>
</dbReference>
<feature type="non-terminal residue" evidence="5">
    <location>
        <position position="1"/>
    </location>
</feature>
<name>A0ABD3REE8_9STRA</name>
<evidence type="ECO:0008006" key="7">
    <source>
        <dbReference type="Google" id="ProtNLM"/>
    </source>
</evidence>
<comment type="similarity">
    <text evidence="1">Belongs to the inositol monophosphatase superfamily.</text>
</comment>